<gene>
    <name evidence="2" type="ORF">QVD17_16406</name>
</gene>
<sequence length="128" mass="14811">MITQNSTCVQRGYFRKLKNCVKPQDRNERRRNNRKIKFPQKRENNEDRFINAHLNSIPIPIPIPIPHQHKILFVSSNFSVSSLNFTKSRVSISTSNHSDPSHLVLLVDICTRIYVISKLTENGLSILT</sequence>
<accession>A0AAD8NZM0</accession>
<protein>
    <submittedName>
        <fullName evidence="2">Uncharacterized protein</fullName>
    </submittedName>
</protein>
<feature type="region of interest" description="Disordered" evidence="1">
    <location>
        <begin position="23"/>
        <end position="42"/>
    </location>
</feature>
<comment type="caution">
    <text evidence="2">The sequence shown here is derived from an EMBL/GenBank/DDBJ whole genome shotgun (WGS) entry which is preliminary data.</text>
</comment>
<proteinExistence type="predicted"/>
<reference evidence="2" key="1">
    <citation type="journal article" date="2023" name="bioRxiv">
        <title>Improved chromosome-level genome assembly for marigold (Tagetes erecta).</title>
        <authorList>
            <person name="Jiang F."/>
            <person name="Yuan L."/>
            <person name="Wang S."/>
            <person name="Wang H."/>
            <person name="Xu D."/>
            <person name="Wang A."/>
            <person name="Fan W."/>
        </authorList>
    </citation>
    <scope>NUCLEOTIDE SEQUENCE</scope>
    <source>
        <strain evidence="2">WSJ</strain>
        <tissue evidence="2">Leaf</tissue>
    </source>
</reference>
<organism evidence="2 3">
    <name type="scientific">Tagetes erecta</name>
    <name type="common">African marigold</name>
    <dbReference type="NCBI Taxonomy" id="13708"/>
    <lineage>
        <taxon>Eukaryota</taxon>
        <taxon>Viridiplantae</taxon>
        <taxon>Streptophyta</taxon>
        <taxon>Embryophyta</taxon>
        <taxon>Tracheophyta</taxon>
        <taxon>Spermatophyta</taxon>
        <taxon>Magnoliopsida</taxon>
        <taxon>eudicotyledons</taxon>
        <taxon>Gunneridae</taxon>
        <taxon>Pentapetalae</taxon>
        <taxon>asterids</taxon>
        <taxon>campanulids</taxon>
        <taxon>Asterales</taxon>
        <taxon>Asteraceae</taxon>
        <taxon>Asteroideae</taxon>
        <taxon>Heliantheae alliance</taxon>
        <taxon>Tageteae</taxon>
        <taxon>Tagetes</taxon>
    </lineage>
</organism>
<evidence type="ECO:0000313" key="2">
    <source>
        <dbReference type="EMBL" id="KAK1427713.1"/>
    </source>
</evidence>
<keyword evidence="3" id="KW-1185">Reference proteome</keyword>
<dbReference type="AlphaFoldDB" id="A0AAD8NZM0"/>
<evidence type="ECO:0000256" key="1">
    <source>
        <dbReference type="SAM" id="MobiDB-lite"/>
    </source>
</evidence>
<evidence type="ECO:0000313" key="3">
    <source>
        <dbReference type="Proteomes" id="UP001229421"/>
    </source>
</evidence>
<name>A0AAD8NZM0_TARER</name>
<dbReference type="EMBL" id="JAUHHV010000004">
    <property type="protein sequence ID" value="KAK1427713.1"/>
    <property type="molecule type" value="Genomic_DNA"/>
</dbReference>
<dbReference type="Proteomes" id="UP001229421">
    <property type="component" value="Unassembled WGS sequence"/>
</dbReference>